<evidence type="ECO:0000313" key="2">
    <source>
        <dbReference type="Proteomes" id="UP001558613"/>
    </source>
</evidence>
<evidence type="ECO:0000313" key="1">
    <source>
        <dbReference type="EMBL" id="KAL1278957.1"/>
    </source>
</evidence>
<sequence length="402" mass="46752">YSEYVTIKKPTKWYKEAYKTFKGTLGSLSPADEAQIRSLATNVYQQTDTKIQSFNISKMGYSTSYIQQLIDFIKTRVAEQQDERVKYELKKKFLIDLIYSICNRAKEMITDQHRLFREANDPEIYITKKKEENYSIFQKYCHGATSAAIFGQIISQKLKEPIEQSVYKKTARDLADEIRSNCESLNGNRSKLEKHILKTLAEEEDFNKYMNYIHKNRDHFKSFIRDEVSRYVTNKFSVSVLPKMKENVELLQQKIMKAAHESTEHVQESTGDVSLWLKSFTQQLSDELIFSEKDLSGVKHDDVYNFTLLEDMIGKDLPAIMSDISNRFSTEIFPVKLDCKFRPDQLLIDHFCQCCWVQCPFCGATCTNTTANHVENHSVPFHRVTGINGIKYRDTTNLSVQI</sequence>
<organism evidence="1 2">
    <name type="scientific">Cirrhinus molitorella</name>
    <name type="common">mud carp</name>
    <dbReference type="NCBI Taxonomy" id="172907"/>
    <lineage>
        <taxon>Eukaryota</taxon>
        <taxon>Metazoa</taxon>
        <taxon>Chordata</taxon>
        <taxon>Craniata</taxon>
        <taxon>Vertebrata</taxon>
        <taxon>Euteleostomi</taxon>
        <taxon>Actinopterygii</taxon>
        <taxon>Neopterygii</taxon>
        <taxon>Teleostei</taxon>
        <taxon>Ostariophysi</taxon>
        <taxon>Cypriniformes</taxon>
        <taxon>Cyprinidae</taxon>
        <taxon>Labeoninae</taxon>
        <taxon>Labeonini</taxon>
        <taxon>Cirrhinus</taxon>
    </lineage>
</organism>
<proteinExistence type="predicted"/>
<feature type="non-terminal residue" evidence="1">
    <location>
        <position position="1"/>
    </location>
</feature>
<reference evidence="1 2" key="1">
    <citation type="submission" date="2023-09" db="EMBL/GenBank/DDBJ databases">
        <authorList>
            <person name="Wang M."/>
        </authorList>
    </citation>
    <scope>NUCLEOTIDE SEQUENCE [LARGE SCALE GENOMIC DNA]</scope>
    <source>
        <strain evidence="1">GT-2023</strain>
        <tissue evidence="1">Liver</tissue>
    </source>
</reference>
<dbReference type="PANTHER" id="PTHR22796">
    <property type="entry name" value="URG4-RELATED"/>
    <property type="match status" value="1"/>
</dbReference>
<evidence type="ECO:0008006" key="3">
    <source>
        <dbReference type="Google" id="ProtNLM"/>
    </source>
</evidence>
<accession>A0ABR3NPK5</accession>
<feature type="non-terminal residue" evidence="1">
    <location>
        <position position="402"/>
    </location>
</feature>
<protein>
    <recommendedName>
        <fullName evidence="3">Interferon-induced very large GTPase 1</fullName>
    </recommendedName>
</protein>
<comment type="caution">
    <text evidence="1">The sequence shown here is derived from an EMBL/GenBank/DDBJ whole genome shotgun (WGS) entry which is preliminary data.</text>
</comment>
<name>A0ABR3NPK5_9TELE</name>
<dbReference type="EMBL" id="JAYMGO010000003">
    <property type="protein sequence ID" value="KAL1278957.1"/>
    <property type="molecule type" value="Genomic_DNA"/>
</dbReference>
<gene>
    <name evidence="1" type="ORF">QQF64_025630</name>
</gene>
<dbReference type="Proteomes" id="UP001558613">
    <property type="component" value="Unassembled WGS sequence"/>
</dbReference>
<keyword evidence="2" id="KW-1185">Reference proteome</keyword>
<dbReference type="PANTHER" id="PTHR22796:SF6">
    <property type="entry name" value="INTERFERON-INDUCED VERY LARGE GTPASE 1-RELATED"/>
    <property type="match status" value="1"/>
</dbReference>